<reference evidence="8 9" key="1">
    <citation type="submission" date="2017-03" db="EMBL/GenBank/DDBJ databases">
        <title>wgs assembly of Dolosigranulum pigrum KPL CDC strains.</title>
        <authorList>
            <person name="Brugger S.D."/>
            <person name="Pettigrew M."/>
            <person name="Kong Y."/>
            <person name="Lemon K.P."/>
        </authorList>
    </citation>
    <scope>NUCLEOTIDE SEQUENCE [LARGE SCALE GENOMIC DNA]</scope>
    <source>
        <strain evidence="8 9">KPL1931_CDC4294-98</strain>
    </source>
</reference>
<feature type="transmembrane region" description="Helical" evidence="6">
    <location>
        <begin position="532"/>
        <end position="550"/>
    </location>
</feature>
<keyword evidence="4 6" id="KW-1133">Transmembrane helix</keyword>
<feature type="transmembrane region" description="Helical" evidence="6">
    <location>
        <begin position="404"/>
        <end position="421"/>
    </location>
</feature>
<dbReference type="EMBL" id="NAQV01000011">
    <property type="protein sequence ID" value="RAN63920.1"/>
    <property type="molecule type" value="Genomic_DNA"/>
</dbReference>
<feature type="transmembrane region" description="Helical" evidence="6">
    <location>
        <begin position="556"/>
        <end position="573"/>
    </location>
</feature>
<feature type="transmembrane region" description="Helical" evidence="6">
    <location>
        <begin position="90"/>
        <end position="108"/>
    </location>
</feature>
<name>A0A328KPE3_9LACT</name>
<evidence type="ECO:0000256" key="4">
    <source>
        <dbReference type="ARBA" id="ARBA00022989"/>
    </source>
</evidence>
<keyword evidence="5 6" id="KW-0472">Membrane</keyword>
<feature type="transmembrane region" description="Helical" evidence="6">
    <location>
        <begin position="441"/>
        <end position="462"/>
    </location>
</feature>
<dbReference type="InterPro" id="IPR018461">
    <property type="entry name" value="Na/H_Antiport_NhaC-like_C"/>
</dbReference>
<evidence type="ECO:0000256" key="5">
    <source>
        <dbReference type="ARBA" id="ARBA00023136"/>
    </source>
</evidence>
<dbReference type="PANTHER" id="PTHR43478">
    <property type="entry name" value="NA+/H+ ANTIPORTER-RELATED"/>
    <property type="match status" value="1"/>
</dbReference>
<dbReference type="AlphaFoldDB" id="A0A328KPE3"/>
<organism evidence="8 9">
    <name type="scientific">Dolosigranulum pigrum</name>
    <dbReference type="NCBI Taxonomy" id="29394"/>
    <lineage>
        <taxon>Bacteria</taxon>
        <taxon>Bacillati</taxon>
        <taxon>Bacillota</taxon>
        <taxon>Bacilli</taxon>
        <taxon>Lactobacillales</taxon>
        <taxon>Carnobacteriaceae</taxon>
        <taxon>Dolosigranulum</taxon>
    </lineage>
</organism>
<evidence type="ECO:0000256" key="3">
    <source>
        <dbReference type="ARBA" id="ARBA00022692"/>
    </source>
</evidence>
<dbReference type="Proteomes" id="UP000249099">
    <property type="component" value="Unassembled WGS sequence"/>
</dbReference>
<feature type="transmembrane region" description="Helical" evidence="6">
    <location>
        <begin position="249"/>
        <end position="269"/>
    </location>
</feature>
<evidence type="ECO:0000256" key="2">
    <source>
        <dbReference type="ARBA" id="ARBA00022475"/>
    </source>
</evidence>
<keyword evidence="2" id="KW-1003">Cell membrane</keyword>
<protein>
    <submittedName>
        <fullName evidence="8">Sodium:proton antiporter</fullName>
    </submittedName>
</protein>
<dbReference type="GO" id="GO:0005886">
    <property type="term" value="C:plasma membrane"/>
    <property type="evidence" value="ECO:0007669"/>
    <property type="project" value="UniProtKB-SubCell"/>
</dbReference>
<evidence type="ECO:0000313" key="9">
    <source>
        <dbReference type="Proteomes" id="UP000249099"/>
    </source>
</evidence>
<dbReference type="Pfam" id="PF03553">
    <property type="entry name" value="Na_H_antiporter"/>
    <property type="match status" value="1"/>
</dbReference>
<gene>
    <name evidence="8" type="ORF">B8A44_04035</name>
</gene>
<accession>A0A328KPE3</accession>
<sequence length="581" mass="61573">MTILGGIIVGQRRWNRRLILGISAVVILFGAHPVLAAEAEAQAVGMNLGWWTLVPPALAIILAFTTKDVILSLFIGVFSGAYIMQLGSGVSALAGVAKAFASVVGYFISSLADPWNAGVLLQVMTIGGLIALVAKTGGAMAVAERLSKYAKGPISTQIITWLLGMAIFFDDYANALTIGPIMRPVSDNMGISRERLAFVIDATAAPVTGIALISTWVGYEISLISGALDAIGVEMNAYSFFLDTLPYRFYNIFMLLFVFVTSVTLREFGPMRQAQLRAKRTGDLIHPDSSKEEDETEHEHAEGGTIWNALIPIGALIVFSFIGFYVDGRQTILAEGAAEAIRVMETAPFSFTAIRETFGASDASVVLFQASLLASIIALVMGMTQGRFGITEGIEHWFEGMKSLLSTGGVLLLAWSLSSMMKAMGTADFLVSALQGNIHPLLLPSLIFVFGAVISFATGTSFGTMGILMPLAIPLAEALDPGNMQLVTVVSAAVLAGAIMGDHSSPISDTTILSAMGAGSDLIDHVRTQMPYALTVGAISVALGYIPAAYGISPWVLIPVGFMVLAGIVYFFGQRIDTSVE</sequence>
<feature type="transmembrane region" description="Helical" evidence="6">
    <location>
        <begin position="120"/>
        <end position="143"/>
    </location>
</feature>
<feature type="transmembrane region" description="Helical" evidence="6">
    <location>
        <begin position="196"/>
        <end position="219"/>
    </location>
</feature>
<proteinExistence type="predicted"/>
<keyword evidence="3 6" id="KW-0812">Transmembrane</keyword>
<feature type="transmembrane region" description="Helical" evidence="6">
    <location>
        <begin position="60"/>
        <end position="83"/>
    </location>
</feature>
<dbReference type="PANTHER" id="PTHR43478:SF1">
    <property type="entry name" value="NA+_H+ ANTIPORTER NHAC-LIKE C-TERMINAL DOMAIN-CONTAINING PROTEIN"/>
    <property type="match status" value="1"/>
</dbReference>
<feature type="transmembrane region" description="Helical" evidence="6">
    <location>
        <begin position="365"/>
        <end position="383"/>
    </location>
</feature>
<evidence type="ECO:0000256" key="6">
    <source>
        <dbReference type="SAM" id="Phobius"/>
    </source>
</evidence>
<evidence type="ECO:0000259" key="7">
    <source>
        <dbReference type="Pfam" id="PF03553"/>
    </source>
</evidence>
<evidence type="ECO:0000256" key="1">
    <source>
        <dbReference type="ARBA" id="ARBA00004651"/>
    </source>
</evidence>
<comment type="subcellular location">
    <subcellularLocation>
        <location evidence="1">Cell membrane</location>
        <topology evidence="1">Multi-pass membrane protein</topology>
    </subcellularLocation>
</comment>
<comment type="caution">
    <text evidence="8">The sequence shown here is derived from an EMBL/GenBank/DDBJ whole genome shotgun (WGS) entry which is preliminary data.</text>
</comment>
<feature type="transmembrane region" description="Helical" evidence="6">
    <location>
        <begin position="306"/>
        <end position="326"/>
    </location>
</feature>
<evidence type="ECO:0000313" key="8">
    <source>
        <dbReference type="EMBL" id="RAN63920.1"/>
    </source>
</evidence>
<feature type="domain" description="Na+/H+ antiporter NhaC-like C-terminal" evidence="7">
    <location>
        <begin position="210"/>
        <end position="543"/>
    </location>
</feature>